<keyword evidence="6" id="KW-0029">Amino-acid transport</keyword>
<evidence type="ECO:0000256" key="14">
    <source>
        <dbReference type="ARBA" id="ARBA00047956"/>
    </source>
</evidence>
<evidence type="ECO:0000256" key="12">
    <source>
        <dbReference type="ARBA" id="ARBA00042001"/>
    </source>
</evidence>
<evidence type="ECO:0000256" key="17">
    <source>
        <dbReference type="ARBA" id="ARBA00049476"/>
    </source>
</evidence>
<protein>
    <recommendedName>
        <fullName evidence="11">Y+L amino acid transporter 2</fullName>
    </recommendedName>
    <alternativeName>
        <fullName evidence="13">Solute carrier family 7 member 6</fullName>
    </alternativeName>
    <alternativeName>
        <fullName evidence="12">y(+)L-type amino acid transporter 2</fullName>
    </alternativeName>
</protein>
<dbReference type="AlphaFoldDB" id="A0AAD9DWP7"/>
<name>A0AAD9DWP7_9TELE</name>
<dbReference type="EMBL" id="JAROKS010000012">
    <property type="protein sequence ID" value="KAK1798240.1"/>
    <property type="molecule type" value="Genomic_DNA"/>
</dbReference>
<evidence type="ECO:0000256" key="7">
    <source>
        <dbReference type="ARBA" id="ARBA00022989"/>
    </source>
</evidence>
<keyword evidence="3" id="KW-0813">Transport</keyword>
<feature type="non-terminal residue" evidence="20">
    <location>
        <position position="1"/>
    </location>
</feature>
<feature type="transmembrane region" description="Helical" evidence="19">
    <location>
        <begin position="486"/>
        <end position="506"/>
    </location>
</feature>
<evidence type="ECO:0000256" key="6">
    <source>
        <dbReference type="ARBA" id="ARBA00022970"/>
    </source>
</evidence>
<comment type="subcellular location">
    <subcellularLocation>
        <location evidence="1">Cell membrane</location>
        <topology evidence="1">Multi-pass membrane protein</topology>
    </subcellularLocation>
</comment>
<evidence type="ECO:0000256" key="9">
    <source>
        <dbReference type="ARBA" id="ARBA00035819"/>
    </source>
</evidence>
<sequence length="537" mass="58720">GLSRQHPAPCSLTHDLHGVTGGMEGHAEVSRLTGQLPGSPQPREGMQLKKEISLLSGVSLIVGNMIGSGIFVSPKGVLLYSTSYGLSLVIWVVGGVFSVIGALCYAELGTTITKSGASYAYILESFGGFVAFIRLWTSLLIIEPTSQAVIAITFANYLVQPLFPTCEPQYYASRLLAAACICLLTFINAAYVKWGTRVQDIFTYAKVLALIVIIIAGMVKMCQGYTENFEGIFQGSSSDPGNIALALYSALFSYSGWDTLNFVTEEIKNPERCVWVQTLTFFTSPVLDRSDSPLICCSRNLPLAIAVSMPIVTIIYILTNVAYYAVLDMSTILASDAVAVTFADHTLGMLSWTIPIAVALSCYGGLNSSIIAASRLFFVGSREGHLPNALSMIHMERFTPVPALLFNCAMSLIYLAVEDVFQLINYYSFSYWFFVGLSIAGQIYLRWKEPDRPRPLKLSLVYAFVFCFCTLFLVAVPLYSDTLSSLIGIGIALSGVPVYFLGVYLPESKRPPIISRLLCAVTRFTQFTCFCVLTEME</sequence>
<dbReference type="Pfam" id="PF13520">
    <property type="entry name" value="AA_permease_2"/>
    <property type="match status" value="1"/>
</dbReference>
<comment type="subunit">
    <text evidence="10">Disulfide-linked heterodimer with the amino acid transport protein SLC3A2/4F2hc.</text>
</comment>
<evidence type="ECO:0000256" key="18">
    <source>
        <dbReference type="ARBA" id="ARBA00049892"/>
    </source>
</evidence>
<keyword evidence="8 19" id="KW-0472">Membrane</keyword>
<keyword evidence="5 19" id="KW-0812">Transmembrane</keyword>
<dbReference type="PANTHER" id="PTHR11785">
    <property type="entry name" value="AMINO ACID TRANSPORTER"/>
    <property type="match status" value="1"/>
</dbReference>
<evidence type="ECO:0000256" key="16">
    <source>
        <dbReference type="ARBA" id="ARBA00049090"/>
    </source>
</evidence>
<keyword evidence="7 19" id="KW-1133">Transmembrane helix</keyword>
<feature type="transmembrane region" description="Helical" evidence="19">
    <location>
        <begin position="429"/>
        <end position="447"/>
    </location>
</feature>
<dbReference type="PANTHER" id="PTHR11785:SF398">
    <property type="entry name" value="Y+L AMINO ACID TRANSPORTER 2"/>
    <property type="match status" value="1"/>
</dbReference>
<evidence type="ECO:0000256" key="5">
    <source>
        <dbReference type="ARBA" id="ARBA00022692"/>
    </source>
</evidence>
<comment type="catalytic activity">
    <reaction evidence="14">
        <text>L-histidine(out) + L-arginine(in) + Na(+)(out) = L-histidine(in) + L-arginine(out) + Na(+)(in)</text>
        <dbReference type="Rhea" id="RHEA:70839"/>
        <dbReference type="ChEBI" id="CHEBI:29101"/>
        <dbReference type="ChEBI" id="CHEBI:32682"/>
        <dbReference type="ChEBI" id="CHEBI:57595"/>
    </reaction>
</comment>
<keyword evidence="4" id="KW-1003">Cell membrane</keyword>
<feature type="transmembrane region" description="Helical" evidence="19">
    <location>
        <begin position="398"/>
        <end position="417"/>
    </location>
</feature>
<evidence type="ECO:0000256" key="3">
    <source>
        <dbReference type="ARBA" id="ARBA00022448"/>
    </source>
</evidence>
<comment type="similarity">
    <text evidence="2">Belongs to the amino acid-polyamine-organocation (APC) superfamily. L-type amino acid transporter (LAT) (TC 2.A.3.8) family.</text>
</comment>
<feature type="transmembrane region" description="Helical" evidence="19">
    <location>
        <begin position="303"/>
        <end position="326"/>
    </location>
</feature>
<evidence type="ECO:0000256" key="4">
    <source>
        <dbReference type="ARBA" id="ARBA00022475"/>
    </source>
</evidence>
<organism evidence="20 21">
    <name type="scientific">Electrophorus voltai</name>
    <dbReference type="NCBI Taxonomy" id="2609070"/>
    <lineage>
        <taxon>Eukaryota</taxon>
        <taxon>Metazoa</taxon>
        <taxon>Chordata</taxon>
        <taxon>Craniata</taxon>
        <taxon>Vertebrata</taxon>
        <taxon>Euteleostomi</taxon>
        <taxon>Actinopterygii</taxon>
        <taxon>Neopterygii</taxon>
        <taxon>Teleostei</taxon>
        <taxon>Ostariophysi</taxon>
        <taxon>Gymnotiformes</taxon>
        <taxon>Gymnotoidei</taxon>
        <taxon>Gymnotidae</taxon>
        <taxon>Electrophorus</taxon>
    </lineage>
</organism>
<reference evidence="20" key="1">
    <citation type="submission" date="2023-03" db="EMBL/GenBank/DDBJ databases">
        <title>Electrophorus voltai genome.</title>
        <authorList>
            <person name="Bian C."/>
        </authorList>
    </citation>
    <scope>NUCLEOTIDE SEQUENCE</scope>
    <source>
        <strain evidence="20">CB-2022</strain>
        <tissue evidence="20">Muscle</tissue>
    </source>
</reference>
<feature type="transmembrane region" description="Helical" evidence="19">
    <location>
        <begin position="352"/>
        <end position="378"/>
    </location>
</feature>
<dbReference type="GO" id="GO:0005886">
    <property type="term" value="C:plasma membrane"/>
    <property type="evidence" value="ECO:0007669"/>
    <property type="project" value="UniProtKB-SubCell"/>
</dbReference>
<feature type="transmembrane region" description="Helical" evidence="19">
    <location>
        <begin position="145"/>
        <end position="163"/>
    </location>
</feature>
<dbReference type="PIRSF" id="PIRSF006060">
    <property type="entry name" value="AA_transporter"/>
    <property type="match status" value="1"/>
</dbReference>
<evidence type="ECO:0000256" key="19">
    <source>
        <dbReference type="SAM" id="Phobius"/>
    </source>
</evidence>
<evidence type="ECO:0000313" key="21">
    <source>
        <dbReference type="Proteomes" id="UP001239994"/>
    </source>
</evidence>
<evidence type="ECO:0000256" key="1">
    <source>
        <dbReference type="ARBA" id="ARBA00004651"/>
    </source>
</evidence>
<feature type="transmembrane region" description="Helical" evidence="19">
    <location>
        <begin position="84"/>
        <end position="106"/>
    </location>
</feature>
<feature type="transmembrane region" description="Helical" evidence="19">
    <location>
        <begin position="118"/>
        <end position="139"/>
    </location>
</feature>
<evidence type="ECO:0000256" key="15">
    <source>
        <dbReference type="ARBA" id="ARBA00048509"/>
    </source>
</evidence>
<evidence type="ECO:0000256" key="11">
    <source>
        <dbReference type="ARBA" id="ARBA00039563"/>
    </source>
</evidence>
<feature type="transmembrane region" description="Helical" evidence="19">
    <location>
        <begin position="175"/>
        <end position="195"/>
    </location>
</feature>
<accession>A0AAD9DWP7</accession>
<dbReference type="GO" id="GO:0015179">
    <property type="term" value="F:L-amino acid transmembrane transporter activity"/>
    <property type="evidence" value="ECO:0007669"/>
    <property type="project" value="TreeGrafter"/>
</dbReference>
<evidence type="ECO:0000256" key="13">
    <source>
        <dbReference type="ARBA" id="ARBA00042899"/>
    </source>
</evidence>
<proteinExistence type="inferred from homology"/>
<keyword evidence="21" id="KW-1185">Reference proteome</keyword>
<feature type="transmembrane region" description="Helical" evidence="19">
    <location>
        <begin position="52"/>
        <end position="72"/>
    </location>
</feature>
<comment type="catalytic activity">
    <reaction evidence="17">
        <text>L-leucine(out) + L-arginine(in) + Na(+)(out) = L-leucine(in) + L-arginine(out) + Na(+)(in)</text>
        <dbReference type="Rhea" id="RHEA:70831"/>
        <dbReference type="ChEBI" id="CHEBI:29101"/>
        <dbReference type="ChEBI" id="CHEBI:32682"/>
        <dbReference type="ChEBI" id="CHEBI:57427"/>
    </reaction>
</comment>
<dbReference type="InterPro" id="IPR050598">
    <property type="entry name" value="AminoAcid_Transporter"/>
</dbReference>
<comment type="catalytic activity">
    <reaction evidence="9">
        <text>L-arginine(in) + L-methionine(out) + Na(+)(out) = L-arginine(out) + L-methionine(in) + Na(+)(in)</text>
        <dbReference type="Rhea" id="RHEA:70843"/>
        <dbReference type="ChEBI" id="CHEBI:29101"/>
        <dbReference type="ChEBI" id="CHEBI:32682"/>
        <dbReference type="ChEBI" id="CHEBI:57844"/>
    </reaction>
</comment>
<gene>
    <name evidence="20" type="ORF">P4O66_006653</name>
</gene>
<feature type="transmembrane region" description="Helical" evidence="19">
    <location>
        <begin position="201"/>
        <end position="219"/>
    </location>
</feature>
<evidence type="ECO:0000313" key="20">
    <source>
        <dbReference type="EMBL" id="KAK1798240.1"/>
    </source>
</evidence>
<comment type="catalytic activity">
    <reaction evidence="15">
        <text>L-cysteine(out) + L-arginine(in) + Na(+)(out) = L-cysteine(in) + L-arginine(out) + Na(+)(in)</text>
        <dbReference type="Rhea" id="RHEA:70847"/>
        <dbReference type="ChEBI" id="CHEBI:29101"/>
        <dbReference type="ChEBI" id="CHEBI:32682"/>
        <dbReference type="ChEBI" id="CHEBI:35235"/>
    </reaction>
</comment>
<feature type="transmembrane region" description="Helical" evidence="19">
    <location>
        <begin position="459"/>
        <end position="480"/>
    </location>
</feature>
<evidence type="ECO:0000256" key="8">
    <source>
        <dbReference type="ARBA" id="ARBA00023136"/>
    </source>
</evidence>
<dbReference type="InterPro" id="IPR002293">
    <property type="entry name" value="AA/rel_permease1"/>
</dbReference>
<dbReference type="Gene3D" id="1.20.1740.10">
    <property type="entry name" value="Amino acid/polyamine transporter I"/>
    <property type="match status" value="1"/>
</dbReference>
<comment type="caution">
    <text evidence="20">The sequence shown here is derived from an EMBL/GenBank/DDBJ whole genome shotgun (WGS) entry which is preliminary data.</text>
</comment>
<dbReference type="FunFam" id="1.20.1740.10:FF:000003">
    <property type="entry name" value="Y+L amino acid transporter 1 isoform X1"/>
    <property type="match status" value="1"/>
</dbReference>
<dbReference type="Proteomes" id="UP001239994">
    <property type="component" value="Unassembled WGS sequence"/>
</dbReference>
<comment type="catalytic activity">
    <reaction evidence="16">
        <text>L-lysine(out) + L-arginine(in) = L-lysine(in) + L-arginine(out)</text>
        <dbReference type="Rhea" id="RHEA:70827"/>
        <dbReference type="ChEBI" id="CHEBI:32551"/>
        <dbReference type="ChEBI" id="CHEBI:32682"/>
    </reaction>
</comment>
<evidence type="ECO:0000256" key="2">
    <source>
        <dbReference type="ARBA" id="ARBA00007040"/>
    </source>
</evidence>
<evidence type="ECO:0000256" key="10">
    <source>
        <dbReference type="ARBA" id="ARBA00038768"/>
    </source>
</evidence>
<comment type="catalytic activity">
    <reaction evidence="18">
        <text>L-glutamine(out) + L-arginine(in) + Na(+)(out) = L-glutamine(in) + L-arginine(out) + Na(+)(in)</text>
        <dbReference type="Rhea" id="RHEA:70835"/>
        <dbReference type="ChEBI" id="CHEBI:29101"/>
        <dbReference type="ChEBI" id="CHEBI:32682"/>
        <dbReference type="ChEBI" id="CHEBI:58359"/>
    </reaction>
</comment>